<feature type="domain" description="ABC transmembrane type-1" evidence="12">
    <location>
        <begin position="161"/>
        <end position="369"/>
    </location>
</feature>
<keyword evidence="14" id="KW-1185">Reference proteome</keyword>
<proteinExistence type="inferred from homology"/>
<name>A0A292YA65_9BACT</name>
<feature type="region of interest" description="Disordered" evidence="11">
    <location>
        <begin position="75"/>
        <end position="143"/>
    </location>
</feature>
<gene>
    <name evidence="13" type="ORF">LNAT_P1099</name>
</gene>
<dbReference type="PROSITE" id="PS50928">
    <property type="entry name" value="ABC_TM1"/>
    <property type="match status" value="1"/>
</dbReference>
<feature type="transmembrane region" description="Helical" evidence="9">
    <location>
        <begin position="12"/>
        <end position="31"/>
    </location>
</feature>
<dbReference type="PANTHER" id="PTHR30425:SF1">
    <property type="entry name" value="PHOSPHATE TRANSPORT SYSTEM PERMEASE PROTEIN PSTC"/>
    <property type="match status" value="1"/>
</dbReference>
<comment type="caution">
    <text evidence="13">The sequence shown here is derived from an EMBL/GenBank/DDBJ whole genome shotgun (WGS) entry which is preliminary data.</text>
</comment>
<sequence length="378" mass="40751">MEFVFKKLTSISATFILIILSAIFIVLFIYSKPAIKEYGLKFLIDPRWGVTIKIPKSNPSNLSISDKKTAVSGNLSQEKLGTKSDNEDDNSLLNDDSDNDNNLLNDDSDNSNNDSSLNNDSDNDDNLLNSDSDDDSDLMGNDNEANSNYVTKEIYGGLIPIVGTILSTIIALLFAVPIAMGIAIFLSEIAPPFLSKPVGIAIELLAAIPSIIYGMWGLFYFGPFVSKIVGGPSVNLLVAGLVLGVMIIPFMASLTRDSMNTTPNVLKESAYALGATKFEVIKDVIFPYAKSGIIGSIILALGRALGETMAVAFVIGGVFKLPKHLTDPTVSIPVVLANNFAESSGMSMAALFYLALVLFVISFIVIVTAKFYFLRNKK</sequence>
<keyword evidence="3 9" id="KW-0813">Transport</keyword>
<accession>A0A292YA65</accession>
<keyword evidence="4 10" id="KW-1003">Cell membrane</keyword>
<evidence type="ECO:0000256" key="3">
    <source>
        <dbReference type="ARBA" id="ARBA00022448"/>
    </source>
</evidence>
<evidence type="ECO:0000256" key="9">
    <source>
        <dbReference type="RuleBase" id="RU363032"/>
    </source>
</evidence>
<feature type="transmembrane region" description="Helical" evidence="9">
    <location>
        <begin position="158"/>
        <end position="186"/>
    </location>
</feature>
<dbReference type="Pfam" id="PF00528">
    <property type="entry name" value="BPD_transp_1"/>
    <property type="match status" value="1"/>
</dbReference>
<dbReference type="RefSeq" id="WP_202970431.1">
    <property type="nucleotide sequence ID" value="NZ_BDME01000002.1"/>
</dbReference>
<reference evidence="13 14" key="1">
    <citation type="journal article" date="2017" name="Syst. Appl. Microbiol.">
        <title>Lebetimonas natsushimae sp. nov., a novel strictly anaerobic, moderately thermophilic chemoautotroph isolated from a deep-sea hydrothermal vent polychaete nest in the Mid-Okinawa Trough.</title>
        <authorList>
            <person name="Nagata R."/>
            <person name="Takaki Y."/>
            <person name="Tame A."/>
            <person name="Nunoura T."/>
            <person name="Muto H."/>
            <person name="Mino S."/>
            <person name="Sawayama S."/>
            <person name="Takai K."/>
            <person name="Nakagawa S."/>
        </authorList>
    </citation>
    <scope>NUCLEOTIDE SEQUENCE [LARGE SCALE GENOMIC DNA]</scope>
    <source>
        <strain evidence="13 14">HS1857</strain>
    </source>
</reference>
<keyword evidence="5 10" id="KW-0592">Phosphate transport</keyword>
<dbReference type="SUPFAM" id="SSF161098">
    <property type="entry name" value="MetI-like"/>
    <property type="match status" value="1"/>
</dbReference>
<dbReference type="InterPro" id="IPR035906">
    <property type="entry name" value="MetI-like_sf"/>
</dbReference>
<evidence type="ECO:0000256" key="7">
    <source>
        <dbReference type="ARBA" id="ARBA00022989"/>
    </source>
</evidence>
<dbReference type="GO" id="GO:0006817">
    <property type="term" value="P:phosphate ion transport"/>
    <property type="evidence" value="ECO:0007669"/>
    <property type="project" value="UniProtKB-KW"/>
</dbReference>
<dbReference type="AlphaFoldDB" id="A0A292YA65"/>
<feature type="transmembrane region" description="Helical" evidence="9">
    <location>
        <begin position="234"/>
        <end position="254"/>
    </location>
</feature>
<evidence type="ECO:0000256" key="4">
    <source>
        <dbReference type="ARBA" id="ARBA00022475"/>
    </source>
</evidence>
<evidence type="ECO:0000256" key="1">
    <source>
        <dbReference type="ARBA" id="ARBA00004651"/>
    </source>
</evidence>
<dbReference type="InterPro" id="IPR051124">
    <property type="entry name" value="Phosphate_Transport_Permease"/>
</dbReference>
<comment type="function">
    <text evidence="10">Part of the binding-protein-dependent transport system for phosphate; probably responsible for the translocation of the substrate across the membrane.</text>
</comment>
<dbReference type="PANTHER" id="PTHR30425">
    <property type="entry name" value="PHOSPHATE TRANSPORT SYSTEM PERMEASE PROTEIN PST"/>
    <property type="match status" value="1"/>
</dbReference>
<feature type="compositionally biased region" description="Acidic residues" evidence="11">
    <location>
        <begin position="121"/>
        <end position="137"/>
    </location>
</feature>
<feature type="compositionally biased region" description="Acidic residues" evidence="11">
    <location>
        <begin position="86"/>
        <end position="99"/>
    </location>
</feature>
<dbReference type="GO" id="GO:0005886">
    <property type="term" value="C:plasma membrane"/>
    <property type="evidence" value="ECO:0007669"/>
    <property type="project" value="UniProtKB-SubCell"/>
</dbReference>
<evidence type="ECO:0000259" key="12">
    <source>
        <dbReference type="PROSITE" id="PS50928"/>
    </source>
</evidence>
<evidence type="ECO:0000256" key="11">
    <source>
        <dbReference type="SAM" id="MobiDB-lite"/>
    </source>
</evidence>
<keyword evidence="6 9" id="KW-0812">Transmembrane</keyword>
<evidence type="ECO:0000256" key="8">
    <source>
        <dbReference type="ARBA" id="ARBA00023136"/>
    </source>
</evidence>
<dbReference type="Proteomes" id="UP000217944">
    <property type="component" value="Unassembled WGS sequence"/>
</dbReference>
<evidence type="ECO:0000256" key="5">
    <source>
        <dbReference type="ARBA" id="ARBA00022592"/>
    </source>
</evidence>
<feature type="transmembrane region" description="Helical" evidence="9">
    <location>
        <begin position="198"/>
        <end position="222"/>
    </location>
</feature>
<evidence type="ECO:0000313" key="14">
    <source>
        <dbReference type="Proteomes" id="UP000217944"/>
    </source>
</evidence>
<comment type="similarity">
    <text evidence="2 10">Belongs to the binding-protein-dependent transport system permease family. CysTW subfamily.</text>
</comment>
<dbReference type="NCBIfam" id="TIGR02138">
    <property type="entry name" value="phosphate_pstC"/>
    <property type="match status" value="1"/>
</dbReference>
<dbReference type="InterPro" id="IPR011864">
    <property type="entry name" value="Phosphate_PstC"/>
</dbReference>
<dbReference type="Gene3D" id="1.10.3720.10">
    <property type="entry name" value="MetI-like"/>
    <property type="match status" value="1"/>
</dbReference>
<protein>
    <recommendedName>
        <fullName evidence="10">Phosphate transport system permease protein</fullName>
    </recommendedName>
</protein>
<evidence type="ECO:0000313" key="13">
    <source>
        <dbReference type="EMBL" id="GAX87802.1"/>
    </source>
</evidence>
<evidence type="ECO:0000256" key="10">
    <source>
        <dbReference type="RuleBase" id="RU363054"/>
    </source>
</evidence>
<keyword evidence="7 9" id="KW-1133">Transmembrane helix</keyword>
<dbReference type="CDD" id="cd06261">
    <property type="entry name" value="TM_PBP2"/>
    <property type="match status" value="1"/>
</dbReference>
<evidence type="ECO:0000256" key="2">
    <source>
        <dbReference type="ARBA" id="ARBA00007069"/>
    </source>
</evidence>
<dbReference type="GO" id="GO:0005315">
    <property type="term" value="F:phosphate transmembrane transporter activity"/>
    <property type="evidence" value="ECO:0007669"/>
    <property type="project" value="InterPro"/>
</dbReference>
<feature type="compositionally biased region" description="Low complexity" evidence="11">
    <location>
        <begin position="100"/>
        <end position="120"/>
    </location>
</feature>
<dbReference type="EMBL" id="BDME01000002">
    <property type="protein sequence ID" value="GAX87802.1"/>
    <property type="molecule type" value="Genomic_DNA"/>
</dbReference>
<organism evidence="13 14">
    <name type="scientific">Lebetimonas natsushimae</name>
    <dbReference type="NCBI Taxonomy" id="1936991"/>
    <lineage>
        <taxon>Bacteria</taxon>
        <taxon>Pseudomonadati</taxon>
        <taxon>Campylobacterota</taxon>
        <taxon>Epsilonproteobacteria</taxon>
        <taxon>Nautiliales</taxon>
        <taxon>Nautiliaceae</taxon>
        <taxon>Lebetimonas</taxon>
    </lineage>
</organism>
<feature type="transmembrane region" description="Helical" evidence="9">
    <location>
        <begin position="350"/>
        <end position="373"/>
    </location>
</feature>
<keyword evidence="8 9" id="KW-0472">Membrane</keyword>
<comment type="subcellular location">
    <subcellularLocation>
        <location evidence="1 9">Cell membrane</location>
        <topology evidence="1 9">Multi-pass membrane protein</topology>
    </subcellularLocation>
</comment>
<dbReference type="InterPro" id="IPR000515">
    <property type="entry name" value="MetI-like"/>
</dbReference>
<evidence type="ECO:0000256" key="6">
    <source>
        <dbReference type="ARBA" id="ARBA00022692"/>
    </source>
</evidence>
<comment type="caution">
    <text evidence="10">Lacks conserved residue(s) required for the propagation of feature annotation.</text>
</comment>